<reference evidence="2" key="1">
    <citation type="journal article" date="2020" name="Stud. Mycol.">
        <title>101 Dothideomycetes genomes: a test case for predicting lifestyles and emergence of pathogens.</title>
        <authorList>
            <person name="Haridas S."/>
            <person name="Albert R."/>
            <person name="Binder M."/>
            <person name="Bloem J."/>
            <person name="Labutti K."/>
            <person name="Salamov A."/>
            <person name="Andreopoulos B."/>
            <person name="Baker S."/>
            <person name="Barry K."/>
            <person name="Bills G."/>
            <person name="Bluhm B."/>
            <person name="Cannon C."/>
            <person name="Castanera R."/>
            <person name="Culley D."/>
            <person name="Daum C."/>
            <person name="Ezra D."/>
            <person name="Gonzalez J."/>
            <person name="Henrissat B."/>
            <person name="Kuo A."/>
            <person name="Liang C."/>
            <person name="Lipzen A."/>
            <person name="Lutzoni F."/>
            <person name="Magnuson J."/>
            <person name="Mondo S."/>
            <person name="Nolan M."/>
            <person name="Ohm R."/>
            <person name="Pangilinan J."/>
            <person name="Park H.-J."/>
            <person name="Ramirez L."/>
            <person name="Alfaro M."/>
            <person name="Sun H."/>
            <person name="Tritt A."/>
            <person name="Yoshinaga Y."/>
            <person name="Zwiers L.-H."/>
            <person name="Turgeon B."/>
            <person name="Goodwin S."/>
            <person name="Spatafora J."/>
            <person name="Crous P."/>
            <person name="Grigoriev I."/>
        </authorList>
    </citation>
    <scope>NUCLEOTIDE SEQUENCE</scope>
    <source>
        <strain evidence="2">CBS 262.69</strain>
    </source>
</reference>
<dbReference type="AlphaFoldDB" id="A0A6G1HIF8"/>
<evidence type="ECO:0000313" key="2">
    <source>
        <dbReference type="EMBL" id="KAF2395636.1"/>
    </source>
</evidence>
<name>A0A6G1HIF8_9PEZI</name>
<evidence type="ECO:0000256" key="1">
    <source>
        <dbReference type="SAM" id="MobiDB-lite"/>
    </source>
</evidence>
<sequence length="245" mass="26724">MEDATENISLKLDALDEQLKKLRKRELDWVKAKNEHWKKKYGLQSRKTSPPASTTASTSGLALLTAALVPPTVQYISKRPAPRLELGGISFVSGTRGVTTSGMSAKKVESLCLPSAPTPSGTIKEQPWLKRRPPMHVQRIPNGTKSFNPGVAANTGRTRGTKQSKPDASPQTCDTKQPNHDTLRTPIHPGDVLAAWPDALAKTAQRFDTRRKKARASIAAAAPGAVLSRIREIEARERKRRASLA</sequence>
<proteinExistence type="predicted"/>
<evidence type="ECO:0000313" key="3">
    <source>
        <dbReference type="Proteomes" id="UP000799640"/>
    </source>
</evidence>
<accession>A0A6G1HIF8</accession>
<dbReference type="Proteomes" id="UP000799640">
    <property type="component" value="Unassembled WGS sequence"/>
</dbReference>
<protein>
    <submittedName>
        <fullName evidence="2">Uncharacterized protein</fullName>
    </submittedName>
</protein>
<organism evidence="2 3">
    <name type="scientific">Trichodelitschia bisporula</name>
    <dbReference type="NCBI Taxonomy" id="703511"/>
    <lineage>
        <taxon>Eukaryota</taxon>
        <taxon>Fungi</taxon>
        <taxon>Dikarya</taxon>
        <taxon>Ascomycota</taxon>
        <taxon>Pezizomycotina</taxon>
        <taxon>Dothideomycetes</taxon>
        <taxon>Dothideomycetes incertae sedis</taxon>
        <taxon>Phaeotrichales</taxon>
        <taxon>Phaeotrichaceae</taxon>
        <taxon>Trichodelitschia</taxon>
    </lineage>
</organism>
<feature type="region of interest" description="Disordered" evidence="1">
    <location>
        <begin position="139"/>
        <end position="184"/>
    </location>
</feature>
<dbReference type="EMBL" id="ML996712">
    <property type="protein sequence ID" value="KAF2395636.1"/>
    <property type="molecule type" value="Genomic_DNA"/>
</dbReference>
<keyword evidence="3" id="KW-1185">Reference proteome</keyword>
<gene>
    <name evidence="2" type="ORF">EJ06DRAFT_534782</name>
</gene>